<evidence type="ECO:0000256" key="1">
    <source>
        <dbReference type="SAM" id="MobiDB-lite"/>
    </source>
</evidence>
<accession>A0ABQ6JDU5</accession>
<dbReference type="InterPro" id="IPR018764">
    <property type="entry name" value="RskA_C"/>
</dbReference>
<dbReference type="Proteomes" id="UP001157017">
    <property type="component" value="Unassembled WGS sequence"/>
</dbReference>
<feature type="region of interest" description="Disordered" evidence="1">
    <location>
        <begin position="78"/>
        <end position="105"/>
    </location>
</feature>
<protein>
    <recommendedName>
        <fullName evidence="2">Anti-sigma K factor RskA C-terminal domain-containing protein</fullName>
    </recommendedName>
</protein>
<evidence type="ECO:0000259" key="2">
    <source>
        <dbReference type="Pfam" id="PF10099"/>
    </source>
</evidence>
<dbReference type="Pfam" id="PF10099">
    <property type="entry name" value="RskA_C"/>
    <property type="match status" value="1"/>
</dbReference>
<evidence type="ECO:0000313" key="3">
    <source>
        <dbReference type="EMBL" id="GMA85000.1"/>
    </source>
</evidence>
<gene>
    <name evidence="3" type="ORF">GCM10025868_02500</name>
</gene>
<keyword evidence="4" id="KW-1185">Reference proteome</keyword>
<feature type="domain" description="Anti-sigma K factor RskA C-terminal" evidence="2">
    <location>
        <begin position="9"/>
        <end position="99"/>
    </location>
</feature>
<dbReference type="EMBL" id="BSUZ01000001">
    <property type="protein sequence ID" value="GMA85000.1"/>
    <property type="molecule type" value="Genomic_DNA"/>
</dbReference>
<proteinExistence type="predicted"/>
<feature type="compositionally biased region" description="Polar residues" evidence="1">
    <location>
        <begin position="92"/>
        <end position="105"/>
    </location>
</feature>
<name>A0ABQ6JDU5_9ACTN</name>
<reference evidence="4" key="1">
    <citation type="journal article" date="2019" name="Int. J. Syst. Evol. Microbiol.">
        <title>The Global Catalogue of Microorganisms (GCM) 10K type strain sequencing project: providing services to taxonomists for standard genome sequencing and annotation.</title>
        <authorList>
            <consortium name="The Broad Institute Genomics Platform"/>
            <consortium name="The Broad Institute Genome Sequencing Center for Infectious Disease"/>
            <person name="Wu L."/>
            <person name="Ma J."/>
        </authorList>
    </citation>
    <scope>NUCLEOTIDE SEQUENCE [LARGE SCALE GENOMIC DNA]</scope>
    <source>
        <strain evidence="4">NBRC 108730</strain>
    </source>
</reference>
<evidence type="ECO:0000313" key="4">
    <source>
        <dbReference type="Proteomes" id="UP001157017"/>
    </source>
</evidence>
<sequence length="105" mass="10363">MAAVTGASDARTLSAAGGGGRMTVISSAAQGRAVVMPSGLQAGDGRSMRLWVIHAGTFRSVGLVDGDQPLLAEDVPAGAALGMTDEPEGGSKQPTSAPVLSVDLT</sequence>
<comment type="caution">
    <text evidence="3">The sequence shown here is derived from an EMBL/GenBank/DDBJ whole genome shotgun (WGS) entry which is preliminary data.</text>
</comment>
<organism evidence="3 4">
    <name type="scientific">Angustibacter aerolatus</name>
    <dbReference type="NCBI Taxonomy" id="1162965"/>
    <lineage>
        <taxon>Bacteria</taxon>
        <taxon>Bacillati</taxon>
        <taxon>Actinomycetota</taxon>
        <taxon>Actinomycetes</taxon>
        <taxon>Kineosporiales</taxon>
        <taxon>Kineosporiaceae</taxon>
    </lineage>
</organism>